<dbReference type="InterPro" id="IPR024079">
    <property type="entry name" value="MetalloPept_cat_dom_sf"/>
</dbReference>
<dbReference type="InterPro" id="IPR018497">
    <property type="entry name" value="Peptidase_M13_C"/>
</dbReference>
<name>A0A016TGB0_9BILA</name>
<feature type="domain" description="Peptidase M13 C-terminal" evidence="8">
    <location>
        <begin position="234"/>
        <end position="345"/>
    </location>
</feature>
<keyword evidence="4" id="KW-0479">Metal-binding</keyword>
<comment type="similarity">
    <text evidence="2">Belongs to the peptidase M13 family.</text>
</comment>
<evidence type="ECO:0000256" key="6">
    <source>
        <dbReference type="ARBA" id="ARBA00022833"/>
    </source>
</evidence>
<dbReference type="GO" id="GO:0005886">
    <property type="term" value="C:plasma membrane"/>
    <property type="evidence" value="ECO:0007669"/>
    <property type="project" value="TreeGrafter"/>
</dbReference>
<dbReference type="GO" id="GO:0046872">
    <property type="term" value="F:metal ion binding"/>
    <property type="evidence" value="ECO:0007669"/>
    <property type="project" value="UniProtKB-KW"/>
</dbReference>
<dbReference type="PRINTS" id="PR00786">
    <property type="entry name" value="NEPRILYSIN"/>
</dbReference>
<dbReference type="AlphaFoldDB" id="A0A016TGB0"/>
<gene>
    <name evidence="10" type="primary">Acey_s0105.g3715</name>
    <name evidence="10" type="ORF">Y032_0105g3715</name>
</gene>
<proteinExistence type="inferred from homology"/>
<keyword evidence="5" id="KW-0378">Hydrolase</keyword>
<evidence type="ECO:0000256" key="2">
    <source>
        <dbReference type="ARBA" id="ARBA00007357"/>
    </source>
</evidence>
<evidence type="ECO:0000256" key="7">
    <source>
        <dbReference type="ARBA" id="ARBA00023049"/>
    </source>
</evidence>
<dbReference type="CDD" id="cd08662">
    <property type="entry name" value="M13"/>
    <property type="match status" value="1"/>
</dbReference>
<keyword evidence="6" id="KW-0862">Zinc</keyword>
<comment type="caution">
    <text evidence="10">The sequence shown here is derived from an EMBL/GenBank/DDBJ whole genome shotgun (WGS) entry which is preliminary data.</text>
</comment>
<dbReference type="InterPro" id="IPR042089">
    <property type="entry name" value="Peptidase_M13_dom_2"/>
</dbReference>
<evidence type="ECO:0000259" key="9">
    <source>
        <dbReference type="Pfam" id="PF05649"/>
    </source>
</evidence>
<dbReference type="PROSITE" id="PS51885">
    <property type="entry name" value="NEPRILYSIN"/>
    <property type="match status" value="1"/>
</dbReference>
<keyword evidence="3" id="KW-0645">Protease</keyword>
<dbReference type="Gene3D" id="3.40.390.10">
    <property type="entry name" value="Collagenase (Catalytic Domain)"/>
    <property type="match status" value="1"/>
</dbReference>
<accession>A0A016TGB0</accession>
<dbReference type="STRING" id="53326.A0A016TGB0"/>
<comment type="cofactor">
    <cofactor evidence="1">
        <name>Zn(2+)</name>
        <dbReference type="ChEBI" id="CHEBI:29105"/>
    </cofactor>
</comment>
<evidence type="ECO:0008006" key="12">
    <source>
        <dbReference type="Google" id="ProtNLM"/>
    </source>
</evidence>
<dbReference type="PANTHER" id="PTHR11733">
    <property type="entry name" value="ZINC METALLOPROTEASE FAMILY M13 NEPRILYSIN-RELATED"/>
    <property type="match status" value="1"/>
</dbReference>
<organism evidence="10 11">
    <name type="scientific">Ancylostoma ceylanicum</name>
    <dbReference type="NCBI Taxonomy" id="53326"/>
    <lineage>
        <taxon>Eukaryota</taxon>
        <taxon>Metazoa</taxon>
        <taxon>Ecdysozoa</taxon>
        <taxon>Nematoda</taxon>
        <taxon>Chromadorea</taxon>
        <taxon>Rhabditida</taxon>
        <taxon>Rhabditina</taxon>
        <taxon>Rhabditomorpha</taxon>
        <taxon>Strongyloidea</taxon>
        <taxon>Ancylostomatidae</taxon>
        <taxon>Ancylostomatinae</taxon>
        <taxon>Ancylostoma</taxon>
    </lineage>
</organism>
<dbReference type="InterPro" id="IPR000718">
    <property type="entry name" value="Peptidase_M13"/>
</dbReference>
<dbReference type="GO" id="GO:0016485">
    <property type="term" value="P:protein processing"/>
    <property type="evidence" value="ECO:0007669"/>
    <property type="project" value="TreeGrafter"/>
</dbReference>
<dbReference type="Proteomes" id="UP000024635">
    <property type="component" value="Unassembled WGS sequence"/>
</dbReference>
<protein>
    <recommendedName>
        <fullName evidence="12">Peptidase M13 N-terminal domain-containing protein</fullName>
    </recommendedName>
</protein>
<evidence type="ECO:0000256" key="3">
    <source>
        <dbReference type="ARBA" id="ARBA00022670"/>
    </source>
</evidence>
<dbReference type="GO" id="GO:0004222">
    <property type="term" value="F:metalloendopeptidase activity"/>
    <property type="evidence" value="ECO:0007669"/>
    <property type="project" value="InterPro"/>
</dbReference>
<dbReference type="EMBL" id="JARK01001441">
    <property type="protein sequence ID" value="EYC01746.1"/>
    <property type="molecule type" value="Genomic_DNA"/>
</dbReference>
<dbReference type="Pfam" id="PF05649">
    <property type="entry name" value="Peptidase_M13_N"/>
    <property type="match status" value="1"/>
</dbReference>
<evidence type="ECO:0000256" key="4">
    <source>
        <dbReference type="ARBA" id="ARBA00022723"/>
    </source>
</evidence>
<dbReference type="PANTHER" id="PTHR11733:SF237">
    <property type="entry name" value="NEPRILYSIN-LIKE 4"/>
    <property type="match status" value="1"/>
</dbReference>
<evidence type="ECO:0000313" key="10">
    <source>
        <dbReference type="EMBL" id="EYC01746.1"/>
    </source>
</evidence>
<reference evidence="11" key="1">
    <citation type="journal article" date="2015" name="Nat. Genet.">
        <title>The genome and transcriptome of the zoonotic hookworm Ancylostoma ceylanicum identify infection-specific gene families.</title>
        <authorList>
            <person name="Schwarz E.M."/>
            <person name="Hu Y."/>
            <person name="Antoshechkin I."/>
            <person name="Miller M.M."/>
            <person name="Sternberg P.W."/>
            <person name="Aroian R.V."/>
        </authorList>
    </citation>
    <scope>NUCLEOTIDE SEQUENCE</scope>
    <source>
        <strain evidence="11">HY135</strain>
    </source>
</reference>
<evidence type="ECO:0000256" key="1">
    <source>
        <dbReference type="ARBA" id="ARBA00001947"/>
    </source>
</evidence>
<keyword evidence="7" id="KW-0482">Metalloprotease</keyword>
<sequence length="427" mass="48182">MFATKFSIDWSDYLRTVTPTSTHKYTLADPVVFVQKIEYLKRMNELLAKTPDRTLINYVVIQYLKSWLPVLSKPHTDVIDEFLAKSQHYVPTRADRCVAFVKSKMPVAVGAMFARATSSEKIKPAASEILNETVEAFKSTIESNTWMDKQTKKAIMSKVNRMERRVSHSEILMSNRKLDDYYFHKNLMLSADLPFPNLVDEIDRINSVNAYKSLRGDANRSDVCTNPFDISVHYDFNINRIVIPSAALHPPFFGLNYPRAYNYGAIGYIIAREMLRGFDHKGKDFDAEGNYVQWLPDNKVQTINKRVSCLSELFGKADGNGKDDEKSLENIATSEGLKLAFKVNTSECEALSVPGNVPKHVSPTTTAETYLILGDCEVARLVKQTVVSYGQARNSRGHQILSSGGKNRDEKQISPEYLLGESSLSFS</sequence>
<evidence type="ECO:0000256" key="5">
    <source>
        <dbReference type="ARBA" id="ARBA00022801"/>
    </source>
</evidence>
<evidence type="ECO:0000313" key="11">
    <source>
        <dbReference type="Proteomes" id="UP000024635"/>
    </source>
</evidence>
<dbReference type="Pfam" id="PF01431">
    <property type="entry name" value="Peptidase_M13"/>
    <property type="match status" value="1"/>
</dbReference>
<dbReference type="Gene3D" id="1.10.1380.10">
    <property type="entry name" value="Neutral endopeptidase , domain2"/>
    <property type="match status" value="1"/>
</dbReference>
<dbReference type="InterPro" id="IPR008753">
    <property type="entry name" value="Peptidase_M13_N"/>
</dbReference>
<feature type="domain" description="Peptidase M13 N-terminal" evidence="9">
    <location>
        <begin position="7"/>
        <end position="166"/>
    </location>
</feature>
<keyword evidence="11" id="KW-1185">Reference proteome</keyword>
<evidence type="ECO:0000259" key="8">
    <source>
        <dbReference type="Pfam" id="PF01431"/>
    </source>
</evidence>
<dbReference type="SUPFAM" id="SSF55486">
    <property type="entry name" value="Metalloproteases ('zincins'), catalytic domain"/>
    <property type="match status" value="1"/>
</dbReference>
<dbReference type="OrthoDB" id="5828345at2759"/>